<proteinExistence type="predicted"/>
<dbReference type="EMBL" id="CADCUV010000012">
    <property type="protein sequence ID" value="CAA9384635.1"/>
    <property type="molecule type" value="Genomic_DNA"/>
</dbReference>
<reference evidence="2" key="1">
    <citation type="submission" date="2020-02" db="EMBL/GenBank/DDBJ databases">
        <authorList>
            <person name="Meier V. D."/>
        </authorList>
    </citation>
    <scope>NUCLEOTIDE SEQUENCE</scope>
    <source>
        <strain evidence="2">AVDCRST_MAG22</strain>
    </source>
</reference>
<accession>A0A6J4NDA0</accession>
<evidence type="ECO:0000313" key="2">
    <source>
        <dbReference type="EMBL" id="CAA9384635.1"/>
    </source>
</evidence>
<dbReference type="AlphaFoldDB" id="A0A6J4NDA0"/>
<feature type="compositionally biased region" description="Basic residues" evidence="1">
    <location>
        <begin position="40"/>
        <end position="50"/>
    </location>
</feature>
<evidence type="ECO:0000256" key="1">
    <source>
        <dbReference type="SAM" id="MobiDB-lite"/>
    </source>
</evidence>
<protein>
    <submittedName>
        <fullName evidence="2">Uncharacterized protein</fullName>
    </submittedName>
</protein>
<sequence>MKKGVLKKIAILAAPIIWRKIRGRRHRWHERHHWRGGHFWHRRPHRRGHRATGVPASGCRPV</sequence>
<gene>
    <name evidence="2" type="ORF">AVDCRST_MAG22-183</name>
</gene>
<organism evidence="2">
    <name type="scientific">uncultured Rubrobacteraceae bacterium</name>
    <dbReference type="NCBI Taxonomy" id="349277"/>
    <lineage>
        <taxon>Bacteria</taxon>
        <taxon>Bacillati</taxon>
        <taxon>Actinomycetota</taxon>
        <taxon>Rubrobacteria</taxon>
        <taxon>Rubrobacterales</taxon>
        <taxon>Rubrobacteraceae</taxon>
        <taxon>environmental samples</taxon>
    </lineage>
</organism>
<name>A0A6J4NDA0_9ACTN</name>
<feature type="region of interest" description="Disordered" evidence="1">
    <location>
        <begin position="40"/>
        <end position="62"/>
    </location>
</feature>